<evidence type="ECO:0000256" key="1">
    <source>
        <dbReference type="ARBA" id="ARBA00004308"/>
    </source>
</evidence>
<proteinExistence type="inferred from homology"/>
<name>A0A6P8GA91_CLUHA</name>
<accession>A0A6P8GA91</accession>
<evidence type="ECO:0000313" key="8">
    <source>
        <dbReference type="RefSeq" id="XP_031432055.2"/>
    </source>
</evidence>
<evidence type="ECO:0000256" key="4">
    <source>
        <dbReference type="ARBA" id="ARBA00023034"/>
    </source>
</evidence>
<reference evidence="8" key="1">
    <citation type="submission" date="2025-08" db="UniProtKB">
        <authorList>
            <consortium name="RefSeq"/>
        </authorList>
    </citation>
    <scope>IDENTIFICATION</scope>
</reference>
<comment type="subcellular location">
    <subcellularLocation>
        <location evidence="1">Endomembrane system</location>
    </subcellularLocation>
    <subcellularLocation>
        <location evidence="2">Golgi apparatus</location>
    </subcellularLocation>
</comment>
<dbReference type="RefSeq" id="XP_031432055.2">
    <property type="nucleotide sequence ID" value="XM_031576195.2"/>
</dbReference>
<dbReference type="PANTHER" id="PTHR15905">
    <property type="entry name" value="GOLGI-ASSOCIATED KINASE 1B-RELATED"/>
    <property type="match status" value="1"/>
</dbReference>
<keyword evidence="4" id="KW-0333">Golgi apparatus</keyword>
<feature type="compositionally biased region" description="Basic and acidic residues" evidence="6">
    <location>
        <begin position="178"/>
        <end position="188"/>
    </location>
</feature>
<dbReference type="OrthoDB" id="10011371at2759"/>
<dbReference type="Pfam" id="PF15051">
    <property type="entry name" value="FAM198"/>
    <property type="match status" value="1"/>
</dbReference>
<evidence type="ECO:0000256" key="2">
    <source>
        <dbReference type="ARBA" id="ARBA00004555"/>
    </source>
</evidence>
<dbReference type="GO" id="GO:0005794">
    <property type="term" value="C:Golgi apparatus"/>
    <property type="evidence" value="ECO:0007669"/>
    <property type="project" value="UniProtKB-SubCell"/>
</dbReference>
<dbReference type="CTD" id="729085"/>
<dbReference type="PANTHER" id="PTHR15905:SF5">
    <property type="entry name" value="GOLGI-ASSOCIATED KINASE 1A"/>
    <property type="match status" value="1"/>
</dbReference>
<dbReference type="KEGG" id="char:105910505"/>
<keyword evidence="5" id="KW-0472">Membrane</keyword>
<gene>
    <name evidence="8" type="primary">gask1a</name>
</gene>
<keyword evidence="7" id="KW-1185">Reference proteome</keyword>
<dbReference type="Proteomes" id="UP000515152">
    <property type="component" value="Chromosome 11"/>
</dbReference>
<organism evidence="7 8">
    <name type="scientific">Clupea harengus</name>
    <name type="common">Atlantic herring</name>
    <dbReference type="NCBI Taxonomy" id="7950"/>
    <lineage>
        <taxon>Eukaryota</taxon>
        <taxon>Metazoa</taxon>
        <taxon>Chordata</taxon>
        <taxon>Craniata</taxon>
        <taxon>Vertebrata</taxon>
        <taxon>Euteleostomi</taxon>
        <taxon>Actinopterygii</taxon>
        <taxon>Neopterygii</taxon>
        <taxon>Teleostei</taxon>
        <taxon>Clupei</taxon>
        <taxon>Clupeiformes</taxon>
        <taxon>Clupeoidei</taxon>
        <taxon>Clupeidae</taxon>
        <taxon>Clupea</taxon>
    </lineage>
</organism>
<comment type="similarity">
    <text evidence="3">Belongs to the GASK family.</text>
</comment>
<evidence type="ECO:0000256" key="5">
    <source>
        <dbReference type="ARBA" id="ARBA00023136"/>
    </source>
</evidence>
<evidence type="ECO:0000256" key="6">
    <source>
        <dbReference type="SAM" id="MobiDB-lite"/>
    </source>
</evidence>
<evidence type="ECO:0000256" key="3">
    <source>
        <dbReference type="ARBA" id="ARBA00007691"/>
    </source>
</evidence>
<feature type="compositionally biased region" description="Basic and acidic residues" evidence="6">
    <location>
        <begin position="215"/>
        <end position="225"/>
    </location>
</feature>
<dbReference type="AlphaFoldDB" id="A0A6P8GA91"/>
<feature type="region of interest" description="Disordered" evidence="6">
    <location>
        <begin position="166"/>
        <end position="252"/>
    </location>
</feature>
<evidence type="ECO:0000313" key="7">
    <source>
        <dbReference type="Proteomes" id="UP000515152"/>
    </source>
</evidence>
<protein>
    <submittedName>
        <fullName evidence="8">Uncharacterized protein gask1a</fullName>
    </submittedName>
</protein>
<dbReference type="GeneID" id="105910505"/>
<dbReference type="InterPro" id="IPR029207">
    <property type="entry name" value="FAM198"/>
</dbReference>
<sequence length="480" mass="53486">MALRSLLKTCVKRRSVVTFLAVFTLSVVLINTIPLFPKETMRLPPRGLKVTIKKRFPEGIENTVLDYPLALSGHSGTWKHSHLEKNAKHIFLTYHQKQRGVGVSKDIGNKKIHLDSIEEFAPAKTKERLSNRGKTHSLRSTFLENKLVSGNKAILVKQPLSHSIKSPVISQTAATEEDSPKSTKECKQKSSQGGGGHASVAVGEPEVAQQTVRELSGEETTREGNEQGFWERLPHSLTGKESIPREQMEGGKSGLCQISNDNWNESTPESLPWLSTDDVKKLAFLSGTAVLNKARIPGHGQVLQVALGALAAGDTDTVLNHKQHCQLGLCALIKRPSDWFEVLAFHLDRVLGLNRSLPSALRNFKSKLLPYRYISGTARPIVWWDPGIQHLVEMDNDQNSFPLSWPQYQKVLQSRCGAGVSLNVTPCVGVHHSEWGRLALFDFLLQVRWQVSFLTFRFFFISTTFQQEDSLPVYSLGCPS</sequence>